<proteinExistence type="predicted"/>
<dbReference type="InterPro" id="IPR012334">
    <property type="entry name" value="Pectin_lyas_fold"/>
</dbReference>
<evidence type="ECO:0000313" key="2">
    <source>
        <dbReference type="EMBL" id="ABQ24787.1"/>
    </source>
</evidence>
<dbReference type="EMBL" id="CP000698">
    <property type="protein sequence ID" value="ABQ24787.1"/>
    <property type="molecule type" value="Genomic_DNA"/>
</dbReference>
<dbReference type="RefSeq" id="WP_011937512.1">
    <property type="nucleotide sequence ID" value="NC_009483.1"/>
</dbReference>
<feature type="domain" description="Periplasmic copper-binding protein NosD beta helix" evidence="1">
    <location>
        <begin position="483"/>
        <end position="577"/>
    </location>
</feature>
<keyword evidence="3" id="KW-1185">Reference proteome</keyword>
<dbReference type="AlphaFoldDB" id="A5GCA5"/>
<organism evidence="2 3">
    <name type="scientific">Geotalea uraniireducens (strain Rf4)</name>
    <name type="common">Geobacter uraniireducens</name>
    <dbReference type="NCBI Taxonomy" id="351605"/>
    <lineage>
        <taxon>Bacteria</taxon>
        <taxon>Pseudomonadati</taxon>
        <taxon>Thermodesulfobacteriota</taxon>
        <taxon>Desulfuromonadia</taxon>
        <taxon>Geobacterales</taxon>
        <taxon>Geobacteraceae</taxon>
        <taxon>Geotalea</taxon>
    </lineage>
</organism>
<dbReference type="Pfam" id="PF05048">
    <property type="entry name" value="NosD"/>
    <property type="match status" value="1"/>
</dbReference>
<dbReference type="Proteomes" id="UP000006695">
    <property type="component" value="Chromosome"/>
</dbReference>
<evidence type="ECO:0000259" key="1">
    <source>
        <dbReference type="Pfam" id="PF05048"/>
    </source>
</evidence>
<accession>A5GCA5</accession>
<protein>
    <recommendedName>
        <fullName evidence="1">Periplasmic copper-binding protein NosD beta helix domain-containing protein</fullName>
    </recommendedName>
</protein>
<name>A5GCA5_GEOUR</name>
<evidence type="ECO:0000313" key="3">
    <source>
        <dbReference type="Proteomes" id="UP000006695"/>
    </source>
</evidence>
<dbReference type="SUPFAM" id="SSF49464">
    <property type="entry name" value="Carboxypeptidase regulatory domain-like"/>
    <property type="match status" value="1"/>
</dbReference>
<dbReference type="Gene3D" id="2.60.40.1120">
    <property type="entry name" value="Carboxypeptidase-like, regulatory domain"/>
    <property type="match status" value="1"/>
</dbReference>
<dbReference type="KEGG" id="gur:Gura_0575"/>
<dbReference type="InterPro" id="IPR008969">
    <property type="entry name" value="CarboxyPept-like_regulatory"/>
</dbReference>
<gene>
    <name evidence="2" type="ordered locus">Gura_0575</name>
</gene>
<sequence>MKCLAGYVMGVIVFALLSLFPLLSLAAEVEGVVLCDNGPVDDPRVLAYGTLQESAGGTPLYRSVADEKPGYFRLELPPGKYYLTAAGTFHGAEYFSFHGANPVIVNDEKLWIPFTVTPRTNASVKAADSTKLGGTVTFKGKPVADAQVSLYAASEGQFKGMGLLTRTTGENGAFSFAPEAGDYVVVARKRVAAKGEMPLKKGDLFCYYAGNPLSVAAGKETNIEIPCHPKDDLQAFLEDWSRVKRVNAGLARFRDKASEEAEPFSIAGRVTDLHGKPVAGLYVTAYQGEPGRIFQMHFLRLKSDYMARTDKNGRYTIGVKEKGIYYLVARELGGESPLKGELYGLYEGNVDHAVTVEQPLVNADIAVGRVMAEAPRKPVPGASHHQRYKTLRLGDTVVEQDTEWSGRIEISGRVVVKRGVTLTVRPGTVVSFRRIDRNNDGIGDGEIRVLGRIVAKGTPGRRIRFTSAERVPRKEDWSYLLLFTSGAENIIEQCIFEYAFTGLQAHFSRAVIRDSLFLKNREGLRFGRAELLIEHNDIMGNTYGIRHTRLEGPVTIARNRISGNEVGIFFVPSNQNMVNFSPQRYAVDPQLEMLPLVEQNNIDRNSRYNYQLGERQGYDVSFGRNWWGTIAESDIYAKLYDKKNDDSLGKVNVRPYLKAPVRGAGARGR</sequence>
<dbReference type="STRING" id="351605.Gura_0575"/>
<dbReference type="SUPFAM" id="SSF51126">
    <property type="entry name" value="Pectin lyase-like"/>
    <property type="match status" value="1"/>
</dbReference>
<reference evidence="2 3" key="1">
    <citation type="submission" date="2007-05" db="EMBL/GenBank/DDBJ databases">
        <title>Complete sequence of Geobacter uraniireducens Rf4.</title>
        <authorList>
            <consortium name="US DOE Joint Genome Institute"/>
            <person name="Copeland A."/>
            <person name="Lucas S."/>
            <person name="Lapidus A."/>
            <person name="Barry K."/>
            <person name="Detter J.C."/>
            <person name="Glavina del Rio T."/>
            <person name="Hammon N."/>
            <person name="Israni S."/>
            <person name="Dalin E."/>
            <person name="Tice H."/>
            <person name="Pitluck S."/>
            <person name="Chertkov O."/>
            <person name="Brettin T."/>
            <person name="Bruce D."/>
            <person name="Han C."/>
            <person name="Schmutz J."/>
            <person name="Larimer F."/>
            <person name="Land M."/>
            <person name="Hauser L."/>
            <person name="Kyrpides N."/>
            <person name="Mikhailova N."/>
            <person name="Shelobolina E."/>
            <person name="Aklujkar M."/>
            <person name="Lovley D."/>
            <person name="Richardson P."/>
        </authorList>
    </citation>
    <scope>NUCLEOTIDE SEQUENCE [LARGE SCALE GENOMIC DNA]</scope>
    <source>
        <strain evidence="2 3">Rf4</strain>
    </source>
</reference>
<dbReference type="InterPro" id="IPR011050">
    <property type="entry name" value="Pectin_lyase_fold/virulence"/>
</dbReference>
<dbReference type="InterPro" id="IPR007742">
    <property type="entry name" value="NosD_dom"/>
</dbReference>
<dbReference type="HOGENOM" id="CLU_410374_0_0_7"/>
<dbReference type="Gene3D" id="2.160.20.10">
    <property type="entry name" value="Single-stranded right-handed beta-helix, Pectin lyase-like"/>
    <property type="match status" value="1"/>
</dbReference>